<name>A0A840DPC3_9MICO</name>
<feature type="domain" description="HTH-like" evidence="1">
    <location>
        <begin position="3"/>
        <end position="48"/>
    </location>
</feature>
<comment type="caution">
    <text evidence="2">The sequence shown here is derived from an EMBL/GenBank/DDBJ whole genome shotgun (WGS) entry which is preliminary data.</text>
</comment>
<protein>
    <recommendedName>
        <fullName evidence="1">HTH-like domain-containing protein</fullName>
    </recommendedName>
</protein>
<organism evidence="2 3">
    <name type="scientific">Canibacter oris</name>
    <dbReference type="NCBI Taxonomy" id="1365628"/>
    <lineage>
        <taxon>Bacteria</taxon>
        <taxon>Bacillati</taxon>
        <taxon>Actinomycetota</taxon>
        <taxon>Actinomycetes</taxon>
        <taxon>Micrococcales</taxon>
        <taxon>Microbacteriaceae</taxon>
        <taxon>Canibacter</taxon>
    </lineage>
</organism>
<accession>A0A840DPC3</accession>
<evidence type="ECO:0000313" key="3">
    <source>
        <dbReference type="Proteomes" id="UP000571183"/>
    </source>
</evidence>
<gene>
    <name evidence="2" type="ORF">F5897_000703</name>
</gene>
<keyword evidence="3" id="KW-1185">Reference proteome</keyword>
<dbReference type="EMBL" id="JACIFD010000006">
    <property type="protein sequence ID" value="MBB4071399.1"/>
    <property type="molecule type" value="Genomic_DNA"/>
</dbReference>
<dbReference type="Pfam" id="PF13276">
    <property type="entry name" value="HTH_21"/>
    <property type="match status" value="1"/>
</dbReference>
<dbReference type="AlphaFoldDB" id="A0A840DPC3"/>
<dbReference type="Proteomes" id="UP000571183">
    <property type="component" value="Unassembled WGS sequence"/>
</dbReference>
<proteinExistence type="predicted"/>
<reference evidence="2" key="1">
    <citation type="submission" date="2020-08" db="EMBL/GenBank/DDBJ databases">
        <title>Sequencing the genomes of 1000 actinobacteria strains.</title>
        <authorList>
            <person name="Klenk H.-P."/>
        </authorList>
    </citation>
    <scope>NUCLEOTIDE SEQUENCE [LARGE SCALE GENOMIC DNA]</scope>
    <source>
        <strain evidence="2">DSM 27064</strain>
    </source>
</reference>
<evidence type="ECO:0000313" key="2">
    <source>
        <dbReference type="EMBL" id="MBB4071399.1"/>
    </source>
</evidence>
<evidence type="ECO:0000259" key="1">
    <source>
        <dbReference type="Pfam" id="PF13276"/>
    </source>
</evidence>
<sequence length="83" mass="9340">MVEIERIHRDDPEFGYRFIADELHAKGLHVSERKVWKLCSRAGIFSQILSAKRKSRKAGPAVGDDLLQRHFRAERPNVGAGGG</sequence>
<dbReference type="InterPro" id="IPR025948">
    <property type="entry name" value="HTH-like_dom"/>
</dbReference>